<gene>
    <name evidence="1" type="ORF">I598_1918</name>
</gene>
<dbReference type="EMBL" id="CP014209">
    <property type="protein sequence ID" value="ANC31466.1"/>
    <property type="molecule type" value="Genomic_DNA"/>
</dbReference>
<organism evidence="1 2">
    <name type="scientific">Isoptericola dokdonensis DS-3</name>
    <dbReference type="NCBI Taxonomy" id="1300344"/>
    <lineage>
        <taxon>Bacteria</taxon>
        <taxon>Bacillati</taxon>
        <taxon>Actinomycetota</taxon>
        <taxon>Actinomycetes</taxon>
        <taxon>Micrococcales</taxon>
        <taxon>Promicromonosporaceae</taxon>
        <taxon>Isoptericola</taxon>
    </lineage>
</organism>
<dbReference type="Pfam" id="PF03837">
    <property type="entry name" value="RecT"/>
    <property type="match status" value="1"/>
</dbReference>
<dbReference type="AlphaFoldDB" id="A0A168FDR8"/>
<reference evidence="1 2" key="1">
    <citation type="submission" date="2016-01" db="EMBL/GenBank/DDBJ databases">
        <title>Complete genome sequence of a soil Actinobacterium, Isoptericola dokdonensis DS-3.</title>
        <authorList>
            <person name="Kwon S.-K."/>
            <person name="Kim J.F."/>
        </authorList>
    </citation>
    <scope>NUCLEOTIDE SEQUENCE [LARGE SCALE GENOMIC DNA]</scope>
    <source>
        <strain evidence="1 2">DS-3</strain>
    </source>
</reference>
<dbReference type="GO" id="GO:0003677">
    <property type="term" value="F:DNA binding"/>
    <property type="evidence" value="ECO:0007669"/>
    <property type="project" value="InterPro"/>
</dbReference>
<dbReference type="PATRIC" id="fig|1300344.3.peg.1926"/>
<dbReference type="OrthoDB" id="5124088at2"/>
<sequence>MTQDLATAIADQQPAQRRTAFDLVESMRGELHKALPEHASIDNFLRLALTELKMNPQLGNCSGESLLGALMTAARVGLEVGGPLGQFYLTPRRLKRDGWAVVPIVGYRGLITLARRAGVGQVNAVVVHEGDTFREGASSERGFFFDWEPAVERGKPVGALAAARLAGGDVQHRYLSLAEVHERRDRGGFKDGSNSPWATDYDAMVRKTALRALVPLLPQSTALSFAVQADEQVQRYDAGDIDIPALDETDTEDTK</sequence>
<evidence type="ECO:0000313" key="1">
    <source>
        <dbReference type="EMBL" id="ANC31466.1"/>
    </source>
</evidence>
<dbReference type="Proteomes" id="UP000076794">
    <property type="component" value="Chromosome"/>
</dbReference>
<name>A0A168FDR8_9MICO</name>
<dbReference type="InterPro" id="IPR004590">
    <property type="entry name" value="ssDNA_annealing_RecT"/>
</dbReference>
<dbReference type="RefSeq" id="WP_068202759.1">
    <property type="nucleotide sequence ID" value="NZ_CP014209.1"/>
</dbReference>
<evidence type="ECO:0000313" key="2">
    <source>
        <dbReference type="Proteomes" id="UP000076794"/>
    </source>
</evidence>
<accession>A0A168FDR8</accession>
<protein>
    <submittedName>
        <fullName evidence="1">Recombination and repair protein RecT</fullName>
    </submittedName>
</protein>
<dbReference type="KEGG" id="ido:I598_1918"/>
<keyword evidence="2" id="KW-1185">Reference proteome</keyword>
<dbReference type="NCBIfam" id="TIGR00616">
    <property type="entry name" value="rect"/>
    <property type="match status" value="1"/>
</dbReference>
<dbReference type="GO" id="GO:0006259">
    <property type="term" value="P:DNA metabolic process"/>
    <property type="evidence" value="ECO:0007669"/>
    <property type="project" value="InterPro"/>
</dbReference>
<dbReference type="STRING" id="1300344.I598_1918"/>
<proteinExistence type="predicted"/>
<dbReference type="InterPro" id="IPR018330">
    <property type="entry name" value="RecT_fam"/>
</dbReference>